<reference evidence="3" key="1">
    <citation type="journal article" date="2019" name="Int. J. Syst. Evol. Microbiol.">
        <title>The Global Catalogue of Microorganisms (GCM) 10K type strain sequencing project: providing services to taxonomists for standard genome sequencing and annotation.</title>
        <authorList>
            <consortium name="The Broad Institute Genomics Platform"/>
            <consortium name="The Broad Institute Genome Sequencing Center for Infectious Disease"/>
            <person name="Wu L."/>
            <person name="Ma J."/>
        </authorList>
    </citation>
    <scope>NUCLEOTIDE SEQUENCE [LARGE SCALE GENOMIC DNA]</scope>
    <source>
        <strain evidence="3">JCM 3338</strain>
    </source>
</reference>
<sequence>AHLDTRHSDEGVWLHEPRRDRPEHWFTFSRDRDGRDSVRRRAGVAPADHHLLRPGDSPPARRAARRRAAELRRREEYQRRLDAGEVPPLEPFHCACPAACDELDDWSGRPVHADDCSCSCDLG</sequence>
<dbReference type="RefSeq" id="WP_376874053.1">
    <property type="nucleotide sequence ID" value="NZ_JBHUHP010000009.1"/>
</dbReference>
<comment type="caution">
    <text evidence="2">The sequence shown here is derived from an EMBL/GenBank/DDBJ whole genome shotgun (WGS) entry which is preliminary data.</text>
</comment>
<proteinExistence type="predicted"/>
<feature type="non-terminal residue" evidence="2">
    <location>
        <position position="1"/>
    </location>
</feature>
<evidence type="ECO:0000313" key="2">
    <source>
        <dbReference type="EMBL" id="MFD2091605.1"/>
    </source>
</evidence>
<name>A0ABW4X849_9ACTN</name>
<evidence type="ECO:0000256" key="1">
    <source>
        <dbReference type="SAM" id="MobiDB-lite"/>
    </source>
</evidence>
<keyword evidence="3" id="KW-1185">Reference proteome</keyword>
<organism evidence="2 3">
    <name type="scientific">Blastococcus deserti</name>
    <dbReference type="NCBI Taxonomy" id="2259033"/>
    <lineage>
        <taxon>Bacteria</taxon>
        <taxon>Bacillati</taxon>
        <taxon>Actinomycetota</taxon>
        <taxon>Actinomycetes</taxon>
        <taxon>Geodermatophilales</taxon>
        <taxon>Geodermatophilaceae</taxon>
        <taxon>Blastococcus</taxon>
    </lineage>
</organism>
<evidence type="ECO:0000313" key="3">
    <source>
        <dbReference type="Proteomes" id="UP001597402"/>
    </source>
</evidence>
<accession>A0ABW4X849</accession>
<dbReference type="EMBL" id="JBHUHP010000009">
    <property type="protein sequence ID" value="MFD2091605.1"/>
    <property type="molecule type" value="Genomic_DNA"/>
</dbReference>
<feature type="region of interest" description="Disordered" evidence="1">
    <location>
        <begin position="37"/>
        <end position="69"/>
    </location>
</feature>
<protein>
    <submittedName>
        <fullName evidence="2">Uncharacterized protein</fullName>
    </submittedName>
</protein>
<gene>
    <name evidence="2" type="ORF">ACFSHS_08460</name>
</gene>
<dbReference type="Proteomes" id="UP001597402">
    <property type="component" value="Unassembled WGS sequence"/>
</dbReference>